<reference evidence="2" key="1">
    <citation type="submission" date="2016-10" db="EMBL/GenBank/DDBJ databases">
        <authorList>
            <person name="Varghese N."/>
            <person name="Submissions S."/>
        </authorList>
    </citation>
    <scope>NUCLEOTIDE SEQUENCE [LARGE SCALE GENOMIC DNA]</scope>
    <source>
        <strain evidence="2">DSM 22703</strain>
    </source>
</reference>
<sequence length="163" mass="17458">MAQRRTTGSNHGASSTNELLAFLRQDELDYPAAALKFGEDALPFLKELVASSDENLAIKAAYLVGFIQGDEADKILENAATVGSAPIRVAAAYGAQKRNSAGAQAILNHSLEDKDPSVVKFGLLSAKASKLESNLKSKIDKISKNFLDETIKSVAGEMMKKMK</sequence>
<dbReference type="InterPro" id="IPR011989">
    <property type="entry name" value="ARM-like"/>
</dbReference>
<dbReference type="EMBL" id="FMXE01000030">
    <property type="protein sequence ID" value="SDA91860.1"/>
    <property type="molecule type" value="Genomic_DNA"/>
</dbReference>
<dbReference type="SUPFAM" id="SSF48371">
    <property type="entry name" value="ARM repeat"/>
    <property type="match status" value="1"/>
</dbReference>
<dbReference type="Gene3D" id="1.25.10.10">
    <property type="entry name" value="Leucine-rich Repeat Variant"/>
    <property type="match status" value="1"/>
</dbReference>
<evidence type="ECO:0000313" key="2">
    <source>
        <dbReference type="Proteomes" id="UP000198756"/>
    </source>
</evidence>
<dbReference type="RefSeq" id="WP_092732692.1">
    <property type="nucleotide sequence ID" value="NZ_FMXE01000030.1"/>
</dbReference>
<evidence type="ECO:0008006" key="3">
    <source>
        <dbReference type="Google" id="ProtNLM"/>
    </source>
</evidence>
<organism evidence="1 2">
    <name type="scientific">Algoriphagus alkaliphilus</name>
    <dbReference type="NCBI Taxonomy" id="279824"/>
    <lineage>
        <taxon>Bacteria</taxon>
        <taxon>Pseudomonadati</taxon>
        <taxon>Bacteroidota</taxon>
        <taxon>Cytophagia</taxon>
        <taxon>Cytophagales</taxon>
        <taxon>Cyclobacteriaceae</taxon>
        <taxon>Algoriphagus</taxon>
    </lineage>
</organism>
<keyword evidence="2" id="KW-1185">Reference proteome</keyword>
<dbReference type="InterPro" id="IPR016024">
    <property type="entry name" value="ARM-type_fold"/>
</dbReference>
<dbReference type="OrthoDB" id="823934at2"/>
<name>A0A1G5ZBN1_9BACT</name>
<dbReference type="STRING" id="279824.SAMN03080617_03467"/>
<dbReference type="AlphaFoldDB" id="A0A1G5ZBN1"/>
<dbReference type="Proteomes" id="UP000198756">
    <property type="component" value="Unassembled WGS sequence"/>
</dbReference>
<proteinExistence type="predicted"/>
<protein>
    <recommendedName>
        <fullName evidence="3">HEAT repeat-containing protein</fullName>
    </recommendedName>
</protein>
<accession>A0A1G5ZBN1</accession>
<evidence type="ECO:0000313" key="1">
    <source>
        <dbReference type="EMBL" id="SDA91860.1"/>
    </source>
</evidence>
<gene>
    <name evidence="1" type="ORF">SAMN03080617_03467</name>
</gene>